<dbReference type="RefSeq" id="XP_026667084.1">
    <property type="nucleotide sequence ID" value="XM_026811283.1"/>
</dbReference>
<feature type="coiled-coil region" evidence="1">
    <location>
        <begin position="133"/>
        <end position="167"/>
    </location>
</feature>
<dbReference type="KEGG" id="ccal:108622172"/>
<evidence type="ECO:0000313" key="12">
    <source>
        <dbReference type="RefSeq" id="XP_026667088.1"/>
    </source>
</evidence>
<evidence type="ECO:0000313" key="5">
    <source>
        <dbReference type="RefSeq" id="XP_026667081.1"/>
    </source>
</evidence>
<name>A0AAJ7RWN1_9HYME</name>
<proteinExistence type="predicted"/>
<protein>
    <submittedName>
        <fullName evidence="4 5">Uncharacterized protein LOC108622172</fullName>
    </submittedName>
</protein>
<dbReference type="RefSeq" id="XP_026667089.1">
    <property type="nucleotide sequence ID" value="XM_026811288.1"/>
</dbReference>
<dbReference type="RefSeq" id="XP_026667081.1">
    <property type="nucleotide sequence ID" value="XM_026811280.1"/>
</dbReference>
<feature type="coiled-coil region" evidence="1">
    <location>
        <begin position="42"/>
        <end position="100"/>
    </location>
</feature>
<feature type="compositionally biased region" description="Basic and acidic residues" evidence="2">
    <location>
        <begin position="636"/>
        <end position="652"/>
    </location>
</feature>
<keyword evidence="3" id="KW-1185">Reference proteome</keyword>
<feature type="compositionally biased region" description="Basic and acidic residues" evidence="2">
    <location>
        <begin position="832"/>
        <end position="847"/>
    </location>
</feature>
<evidence type="ECO:0000313" key="4">
    <source>
        <dbReference type="RefSeq" id="XP_017875365.1"/>
    </source>
</evidence>
<dbReference type="RefSeq" id="XP_026667088.1">
    <property type="nucleotide sequence ID" value="XM_026811287.1"/>
</dbReference>
<evidence type="ECO:0000313" key="9">
    <source>
        <dbReference type="RefSeq" id="XP_026667085.1"/>
    </source>
</evidence>
<dbReference type="RefSeq" id="XP_026667085.1">
    <property type="nucleotide sequence ID" value="XM_026811284.1"/>
</dbReference>
<evidence type="ECO:0000313" key="10">
    <source>
        <dbReference type="RefSeq" id="XP_026667086.1"/>
    </source>
</evidence>
<evidence type="ECO:0000313" key="8">
    <source>
        <dbReference type="RefSeq" id="XP_026667084.1"/>
    </source>
</evidence>
<reference evidence="4 5" key="1">
    <citation type="submission" date="2025-04" db="UniProtKB">
        <authorList>
            <consortium name="RefSeq"/>
        </authorList>
    </citation>
    <scope>IDENTIFICATION</scope>
    <source>
        <tissue evidence="4 5">Whole body</tissue>
    </source>
</reference>
<dbReference type="RefSeq" id="XP_026667087.1">
    <property type="nucleotide sequence ID" value="XM_026811286.1"/>
</dbReference>
<evidence type="ECO:0000313" key="7">
    <source>
        <dbReference type="RefSeq" id="XP_026667083.1"/>
    </source>
</evidence>
<feature type="region of interest" description="Disordered" evidence="2">
    <location>
        <begin position="376"/>
        <end position="400"/>
    </location>
</feature>
<feature type="region of interest" description="Disordered" evidence="2">
    <location>
        <begin position="618"/>
        <end position="652"/>
    </location>
</feature>
<dbReference type="RefSeq" id="XP_026667086.1">
    <property type="nucleotide sequence ID" value="XM_026811285.1"/>
</dbReference>
<keyword evidence="1" id="KW-0175">Coiled coil</keyword>
<gene>
    <name evidence="4 5 6 7 8 9 10 11 12 13" type="primary">LOC108622172</name>
</gene>
<dbReference type="RefSeq" id="XP_017875365.1">
    <property type="nucleotide sequence ID" value="XM_018019876.2"/>
</dbReference>
<evidence type="ECO:0000256" key="1">
    <source>
        <dbReference type="SAM" id="Coils"/>
    </source>
</evidence>
<evidence type="ECO:0000313" key="6">
    <source>
        <dbReference type="RefSeq" id="XP_026667082.1"/>
    </source>
</evidence>
<dbReference type="RefSeq" id="XP_026667082.1">
    <property type="nucleotide sequence ID" value="XM_026811281.1"/>
</dbReference>
<sequence length="1295" mass="148310">MDNSLPNLTTSETAEEDPPDLHKLTKTCIMLKKRISESHELIKQYNDKVKECERLKHDLAAAKSQVHKITCTHNSTLSKIIKLELKNTEYKKDIETLTTQNQDHTVKAAADEQHIQQLICKIKDIEGKQNDKMLQYDLEKSSLQVKVKELEQELKSARKLHDTKIKKIEKRHTVENENKPKYKDAEVNTEPIEDAVIEKPELVDKCILTDECYNVKNNVYPIYCNKCEILMEPPPVEKICRVISRACPKLIERIPSPPIRPLQVSTGSNTDEYRAENVPYYTGSTPMANTNNSNLNNHSQSIATIASSLAIIPWFQTKVDTLEAKVSLLEKKLSKMKSQQNNTYNYHSNSRHGHDSNNLLELWKAMTDFYKNGGIENFDMDDKRSKSRTKRKDTHSDSWNVESVMKRTDLSSNSIERFKKTKQRNKSDSSPIVIEDLEELDSNSDACTDPFNYDTLESEDMQRVKPSSSSNVEPTNRLECGKSVGGETDSGILSDSMQPESDMDLTELRNLETTMSSMRRSYCTKNMESTLVKKPVIKVASNLTESDKSIEENTMEMSIKENERIAHTEHDNRVEEIENDDLICTRITRKRKFESGEVKKSDNRKKLLQKLRSLKKTSKVETCPKTLQHRNVSESSRTEKKESSRTEKKESLVKELFAESSNEDEYVPKKKLRIAHVPKTEQKSSHMSKRLVQIVKNDIQNRSDNNDFNKLDDTENRDSSILDDVENRDSSILDNTENRDLSIFDETENRDSTILDDTENRDLSILDDTENRADQDTVNSNTENIVKDTVPMISETANSFNDAENKRDNTTDLDGMELIETTTANNSLDISKVQEPEQRSNDKHSSHTSEIPAVRKTSINSETINDIAVDKEDSNTNCETKIIQTPLMRLQQHVTKNYNSNKTKNKQKVLERVHVVDEFVKKQLQRLASSDWQTFVHWDVIEKLKSTISARIIAKGVVEFLSMEMEHPEPLDKSHTPPAPLMTRTQQKIVTLLFDLGEQKSEVFQLIQAAIEYKLFRLSQALHKSVIESLSRVYTVIARIKKDRERVRMFCCDALYCLGLNAVPVLYVVLTSWPEVFPNNETNSRPLLKCMAHIIMSIQATNFPKLNSLKNLLSVYYKYPMGSVSTEILSELLTLLPKKCDIEIETAIILLAKREGTPWTYQNIIKNGLLPMIITQKLPSSYRAFCLLGSLMRTFPIEDNDNLVGEIVAQLCDLINSGEGSDEQKEGVFSALLSLSRHKFDTVIANTVKWVPSAPLQDRTIEQINGMLNLRTVEYWKGYLRKNKLLPSIQKRSRT</sequence>
<dbReference type="Proteomes" id="UP000694925">
    <property type="component" value="Unplaced"/>
</dbReference>
<evidence type="ECO:0000313" key="13">
    <source>
        <dbReference type="RefSeq" id="XP_026667089.1"/>
    </source>
</evidence>
<evidence type="ECO:0000313" key="3">
    <source>
        <dbReference type="Proteomes" id="UP000694925"/>
    </source>
</evidence>
<feature type="region of interest" description="Disordered" evidence="2">
    <location>
        <begin position="696"/>
        <end position="723"/>
    </location>
</feature>
<feature type="region of interest" description="Disordered" evidence="2">
    <location>
        <begin position="458"/>
        <end position="498"/>
    </location>
</feature>
<dbReference type="InterPro" id="IPR016024">
    <property type="entry name" value="ARM-type_fold"/>
</dbReference>
<dbReference type="RefSeq" id="XP_026667083.1">
    <property type="nucleotide sequence ID" value="XM_026811282.1"/>
</dbReference>
<organism evidence="3 10">
    <name type="scientific">Ceratina calcarata</name>
    <dbReference type="NCBI Taxonomy" id="156304"/>
    <lineage>
        <taxon>Eukaryota</taxon>
        <taxon>Metazoa</taxon>
        <taxon>Ecdysozoa</taxon>
        <taxon>Arthropoda</taxon>
        <taxon>Hexapoda</taxon>
        <taxon>Insecta</taxon>
        <taxon>Pterygota</taxon>
        <taxon>Neoptera</taxon>
        <taxon>Endopterygota</taxon>
        <taxon>Hymenoptera</taxon>
        <taxon>Apocrita</taxon>
        <taxon>Aculeata</taxon>
        <taxon>Apoidea</taxon>
        <taxon>Anthophila</taxon>
        <taxon>Apidae</taxon>
        <taxon>Ceratina</taxon>
        <taxon>Zadontomerus</taxon>
    </lineage>
</organism>
<accession>A0AAJ7RWN1</accession>
<evidence type="ECO:0000256" key="2">
    <source>
        <dbReference type="SAM" id="MobiDB-lite"/>
    </source>
</evidence>
<feature type="compositionally biased region" description="Polar residues" evidence="2">
    <location>
        <begin position="465"/>
        <end position="474"/>
    </location>
</feature>
<dbReference type="GeneID" id="108622172"/>
<dbReference type="SUPFAM" id="SSF48371">
    <property type="entry name" value="ARM repeat"/>
    <property type="match status" value="1"/>
</dbReference>
<feature type="compositionally biased region" description="Basic and acidic residues" evidence="2">
    <location>
        <begin position="699"/>
        <end position="723"/>
    </location>
</feature>
<feature type="region of interest" description="Disordered" evidence="2">
    <location>
        <begin position="823"/>
        <end position="856"/>
    </location>
</feature>
<evidence type="ECO:0000313" key="11">
    <source>
        <dbReference type="RefSeq" id="XP_026667087.1"/>
    </source>
</evidence>